<dbReference type="AlphaFoldDB" id="A0A0A9EY44"/>
<feature type="region of interest" description="Disordered" evidence="1">
    <location>
        <begin position="109"/>
        <end position="150"/>
    </location>
</feature>
<reference evidence="2" key="1">
    <citation type="submission" date="2014-09" db="EMBL/GenBank/DDBJ databases">
        <authorList>
            <person name="Magalhaes I.L.F."/>
            <person name="Oliveira U."/>
            <person name="Santos F.R."/>
            <person name="Vidigal T.H.D.A."/>
            <person name="Brescovit A.D."/>
            <person name="Santos A.J."/>
        </authorList>
    </citation>
    <scope>NUCLEOTIDE SEQUENCE</scope>
    <source>
        <tissue evidence="2">Shoot tissue taken approximately 20 cm above the soil surface</tissue>
    </source>
</reference>
<dbReference type="EMBL" id="GBRH01192241">
    <property type="protein sequence ID" value="JAE05655.1"/>
    <property type="molecule type" value="Transcribed_RNA"/>
</dbReference>
<protein>
    <submittedName>
        <fullName evidence="2">Uncharacterized protein</fullName>
    </submittedName>
</protein>
<feature type="compositionally biased region" description="Gly residues" evidence="1">
    <location>
        <begin position="127"/>
        <end position="150"/>
    </location>
</feature>
<organism evidence="2">
    <name type="scientific">Arundo donax</name>
    <name type="common">Giant reed</name>
    <name type="synonym">Donax arundinaceus</name>
    <dbReference type="NCBI Taxonomy" id="35708"/>
    <lineage>
        <taxon>Eukaryota</taxon>
        <taxon>Viridiplantae</taxon>
        <taxon>Streptophyta</taxon>
        <taxon>Embryophyta</taxon>
        <taxon>Tracheophyta</taxon>
        <taxon>Spermatophyta</taxon>
        <taxon>Magnoliopsida</taxon>
        <taxon>Liliopsida</taxon>
        <taxon>Poales</taxon>
        <taxon>Poaceae</taxon>
        <taxon>PACMAD clade</taxon>
        <taxon>Arundinoideae</taxon>
        <taxon>Arundineae</taxon>
        <taxon>Arundo</taxon>
    </lineage>
</organism>
<proteinExistence type="predicted"/>
<reference evidence="2" key="2">
    <citation type="journal article" date="2015" name="Data Brief">
        <title>Shoot transcriptome of the giant reed, Arundo donax.</title>
        <authorList>
            <person name="Barrero R.A."/>
            <person name="Guerrero F.D."/>
            <person name="Moolhuijzen P."/>
            <person name="Goolsby J.A."/>
            <person name="Tidwell J."/>
            <person name="Bellgard S.E."/>
            <person name="Bellgard M.I."/>
        </authorList>
    </citation>
    <scope>NUCLEOTIDE SEQUENCE</scope>
    <source>
        <tissue evidence="2">Shoot tissue taken approximately 20 cm above the soil surface</tissue>
    </source>
</reference>
<sequence>MAAQQRDAATGEHGRRGGAAELGGGCRRCSLWRGSGGCWTKASPGLSSGGRRGASDVRARRKMHHGRRSRVAAAMALWRTTATTSWMAELQWSGSSGVGRRKVAVLLRAHGHDRREQRHRNAHARASGGGARALGDGGAGLSGSAGEGPL</sequence>
<feature type="region of interest" description="Disordered" evidence="1">
    <location>
        <begin position="1"/>
        <end position="20"/>
    </location>
</feature>
<feature type="compositionally biased region" description="Basic residues" evidence="1">
    <location>
        <begin position="109"/>
        <end position="123"/>
    </location>
</feature>
<accession>A0A0A9EY44</accession>
<evidence type="ECO:0000256" key="1">
    <source>
        <dbReference type="SAM" id="MobiDB-lite"/>
    </source>
</evidence>
<evidence type="ECO:0000313" key="2">
    <source>
        <dbReference type="EMBL" id="JAE05655.1"/>
    </source>
</evidence>
<name>A0A0A9EY44_ARUDO</name>
<feature type="region of interest" description="Disordered" evidence="1">
    <location>
        <begin position="43"/>
        <end position="68"/>
    </location>
</feature>
<feature type="compositionally biased region" description="Basic residues" evidence="1">
    <location>
        <begin position="59"/>
        <end position="68"/>
    </location>
</feature>